<feature type="domain" description="IFT80/172/WDR35 TPR" evidence="9">
    <location>
        <begin position="701"/>
        <end position="795"/>
    </location>
</feature>
<dbReference type="PANTHER" id="PTHR14920">
    <property type="entry name" value="OSMOTIC AVOIDANCE ABNORMAL PROTEIN 1/WD REPEAT MEMBRANE PROTEIN"/>
    <property type="match status" value="1"/>
</dbReference>
<keyword evidence="5" id="KW-0969">Cilium</keyword>
<feature type="domain" description="WDR19 WD40 repeat" evidence="8">
    <location>
        <begin position="361"/>
        <end position="659"/>
    </location>
</feature>
<feature type="domain" description="IF140/IFT172/WDR19 TPR" evidence="11">
    <location>
        <begin position="881"/>
        <end position="1084"/>
    </location>
</feature>
<dbReference type="InterPro" id="IPR057855">
    <property type="entry name" value="Beta-prop_WDR19_1st"/>
</dbReference>
<evidence type="ECO:0000256" key="1">
    <source>
        <dbReference type="ARBA" id="ARBA00004138"/>
    </source>
</evidence>
<feature type="compositionally biased region" description="Polar residues" evidence="7">
    <location>
        <begin position="1387"/>
        <end position="1397"/>
    </location>
</feature>
<keyword evidence="6" id="KW-0966">Cell projection</keyword>
<dbReference type="Pfam" id="PF23389">
    <property type="entry name" value="Beta-prop_WDR19_1st"/>
    <property type="match status" value="1"/>
</dbReference>
<dbReference type="InterPro" id="IPR056157">
    <property type="entry name" value="TPR_IFT80_172_dom"/>
</dbReference>
<evidence type="ECO:0000259" key="10">
    <source>
        <dbReference type="Pfam" id="PF23389"/>
    </source>
</evidence>
<evidence type="ECO:0000256" key="7">
    <source>
        <dbReference type="SAM" id="MobiDB-lite"/>
    </source>
</evidence>
<dbReference type="VEuPathDB" id="FungiDB:H257_06288"/>
<dbReference type="RefSeq" id="XP_009829769.1">
    <property type="nucleotide sequence ID" value="XM_009831467.1"/>
</dbReference>
<dbReference type="SMART" id="SM00320">
    <property type="entry name" value="WD40"/>
    <property type="match status" value="5"/>
</dbReference>
<dbReference type="GO" id="GO:0035721">
    <property type="term" value="P:intraciliary retrograde transport"/>
    <property type="evidence" value="ECO:0007669"/>
    <property type="project" value="InterPro"/>
</dbReference>
<accession>W4GMC3</accession>
<evidence type="ECO:0000256" key="2">
    <source>
        <dbReference type="ARBA" id="ARBA00022574"/>
    </source>
</evidence>
<dbReference type="Gene3D" id="2.130.10.10">
    <property type="entry name" value="YVTN repeat-like/Quinoprotein amine dehydrogenase"/>
    <property type="match status" value="2"/>
</dbReference>
<feature type="region of interest" description="Disordered" evidence="7">
    <location>
        <begin position="1366"/>
        <end position="1404"/>
    </location>
</feature>
<dbReference type="OrthoDB" id="10250638at2759"/>
<evidence type="ECO:0000259" key="11">
    <source>
        <dbReference type="Pfam" id="PF24762"/>
    </source>
</evidence>
<feature type="domain" description="WDR19 first beta-propeller" evidence="10">
    <location>
        <begin position="17"/>
        <end position="341"/>
    </location>
</feature>
<keyword evidence="3" id="KW-0677">Repeat</keyword>
<evidence type="ECO:0008006" key="13">
    <source>
        <dbReference type="Google" id="ProtNLM"/>
    </source>
</evidence>
<dbReference type="InterPro" id="IPR040379">
    <property type="entry name" value="WDR19/dyf-2"/>
</dbReference>
<dbReference type="GeneID" id="20808284"/>
<evidence type="ECO:0000256" key="3">
    <source>
        <dbReference type="ARBA" id="ARBA00022737"/>
    </source>
</evidence>
<dbReference type="PANTHER" id="PTHR14920:SF0">
    <property type="entry name" value="WD REPEAT DOMAIN 19"/>
    <property type="match status" value="1"/>
</dbReference>
<evidence type="ECO:0000259" key="9">
    <source>
        <dbReference type="Pfam" id="PF23387"/>
    </source>
</evidence>
<evidence type="ECO:0000313" key="12">
    <source>
        <dbReference type="EMBL" id="ETV80822.1"/>
    </source>
</evidence>
<dbReference type="GO" id="GO:0060271">
    <property type="term" value="P:cilium assembly"/>
    <property type="evidence" value="ECO:0007669"/>
    <property type="project" value="TreeGrafter"/>
</dbReference>
<dbReference type="SUPFAM" id="SSF50978">
    <property type="entry name" value="WD40 repeat-like"/>
    <property type="match status" value="2"/>
</dbReference>
<dbReference type="InterPro" id="IPR001680">
    <property type="entry name" value="WD40_rpt"/>
</dbReference>
<sequence length="1404" mass="155296">MKKLFKLASTYHGVGPVTFAWQPAGNFLATAGKNGLVHIFDRQGEQYDEIGLDMGTPVLALEWDHDGNTLAILQTGNGIVPLWDLSARTTQNLDTNLKDPSFIRWSNSGTQLAIGTVKGNLVLYSKSSRKIVPVLGKHSKKITCGAWNNSDQLVLGSDDRMITVSNAGGDTLQQRELKLVPTDCKFGHRKGDSTRGPETCVAINVVKSLILLDTTDPDNPIELTFQAHYGTIKVFEWFNGGYLMISFSEGFVICISTQMDEIGEEMFSGRFFSERLYAVCYSPILNRIAISGESGIKVVDMSNYTEIKADAIKLTDAEDNEANLMAYTNDGQILTVATQGGIIQTFLARMPNIFDHVGNYVAFLSSLREITVVDTGGRDAPIHIQVSIEPSFIALGPRHVAVGMNNRVWFYRCDGSNRDALVNEQQYLGRVTCVKLNRDYAAVLSDGKVLVHLIEPAPSAQQHGGRANHEQSKTFPDTQGRDDREISSIALTKDFFIYATSGGGVHFFYLHEWKMLEGCSYRHEDGVGIVHIAPNNLGTKVVLIDSRRRGYILNATNREALYIPSVPNSTSAILWDTADPTVFVAVEPTEFTTFLYTELTINGPEVTQLGTMDIDLNGDFSFAPQSTKIPPGHSAVLFADGVLTTQQPGGTLTTIVSCTHEALQKSVRPESDKVVFKQCLGLLRMDAAWKQAVVIDAKEYWLALAGRAMHTLDIALSKRVYRQLGDAGMVMGLNRIEHVEDKNLLAGHVSMLFGQYDQAQKLYLNSTEPMAALTMQRYLLQWDQALLLADSLAVHLVPELSASYAAQLEFKGDVEGALKMYEHACNAVDPLGNPVVASEKTQTQSMAGIARCTLRTGDLRRGIRLVTELNDIGLCKECGLILEGMKQLSDAAQLYERGEVYEKAAQIYIQMKQLHKAAPLMAKVHMPKVHMQFAKAKEAAGEFAAASDAYEAAMDLDSVVRIQLEHLNNAEKAFSIVKQTKSSEGASAVAKYCIESANYAAAIDFLLMANREDDAFQLAQAHNEIDAFTKTIGDGISVERALKIAQHYEQTQAHARAGEFYQVCGNFHKALRLFLQCGETELGRAIDVVGKARNDMLTHTLIDYLMGDTDGIPKDPNYIFRLYMALGNYAQAAKTAIIIARQEQELGNYKVAHDVLVETHRQLQLHKIHVNQDLRNSLTLLHSYVVVKKLVKRGDHMSAAKMLVRVAKNISKFPTHVSNILISAVIECQRAGLKGSSYDFATQLMRPEHRNGIDKEIKRKIEAIVRRPNKEQPPDTMTPCPFCDHEVVDVDLDCGQCKNWIPYCAVTGYHMVKTDWSQCPHCQFPALYSHLVSHLEAESICPMCDKELKPDDVQKVSENDVKLATIELQQPEQAPLPAGTATKDGHNNQATGKQQPPKQGELFA</sequence>
<dbReference type="STRING" id="112090.W4GMC3"/>
<dbReference type="Pfam" id="PF15911">
    <property type="entry name" value="Beta-prop_WDR19_2nd"/>
    <property type="match status" value="1"/>
</dbReference>
<dbReference type="Gene3D" id="1.25.40.470">
    <property type="match status" value="1"/>
</dbReference>
<name>W4GMC3_APHAT</name>
<dbReference type="Pfam" id="PF24762">
    <property type="entry name" value="TPR_IF140-IFT172"/>
    <property type="match status" value="1"/>
</dbReference>
<dbReference type="GO" id="GO:0030991">
    <property type="term" value="C:intraciliary transport particle A"/>
    <property type="evidence" value="ECO:0007669"/>
    <property type="project" value="TreeGrafter"/>
</dbReference>
<dbReference type="EMBL" id="KI913125">
    <property type="protein sequence ID" value="ETV80822.1"/>
    <property type="molecule type" value="Genomic_DNA"/>
</dbReference>
<dbReference type="Pfam" id="PF23387">
    <property type="entry name" value="TPR_IFT80_172"/>
    <property type="match status" value="1"/>
</dbReference>
<feature type="region of interest" description="Disordered" evidence="7">
    <location>
        <begin position="459"/>
        <end position="481"/>
    </location>
</feature>
<keyword evidence="2" id="KW-0853">WD repeat</keyword>
<dbReference type="GO" id="GO:0005929">
    <property type="term" value="C:cilium"/>
    <property type="evidence" value="ECO:0007669"/>
    <property type="project" value="UniProtKB-SubCell"/>
</dbReference>
<dbReference type="InterPro" id="IPR056168">
    <property type="entry name" value="TPR_IF140/IFT172/WDR19"/>
</dbReference>
<comment type="subcellular location">
    <subcellularLocation>
        <location evidence="1">Cell projection</location>
        <location evidence="1">Cilium</location>
    </subcellularLocation>
</comment>
<reference evidence="12" key="1">
    <citation type="submission" date="2013-12" db="EMBL/GenBank/DDBJ databases">
        <title>The Genome Sequence of Aphanomyces astaci APO3.</title>
        <authorList>
            <consortium name="The Broad Institute Genomics Platform"/>
            <person name="Russ C."/>
            <person name="Tyler B."/>
            <person name="van West P."/>
            <person name="Dieguez-Uribeondo J."/>
            <person name="Young S.K."/>
            <person name="Zeng Q."/>
            <person name="Gargeya S."/>
            <person name="Fitzgerald M."/>
            <person name="Abouelleil A."/>
            <person name="Alvarado L."/>
            <person name="Chapman S.B."/>
            <person name="Gainer-Dewar J."/>
            <person name="Goldberg J."/>
            <person name="Griggs A."/>
            <person name="Gujja S."/>
            <person name="Hansen M."/>
            <person name="Howarth C."/>
            <person name="Imamovic A."/>
            <person name="Ireland A."/>
            <person name="Larimer J."/>
            <person name="McCowan C."/>
            <person name="Murphy C."/>
            <person name="Pearson M."/>
            <person name="Poon T.W."/>
            <person name="Priest M."/>
            <person name="Roberts A."/>
            <person name="Saif S."/>
            <person name="Shea T."/>
            <person name="Sykes S."/>
            <person name="Wortman J."/>
            <person name="Nusbaum C."/>
            <person name="Birren B."/>
        </authorList>
    </citation>
    <scope>NUCLEOTIDE SEQUENCE [LARGE SCALE GENOMIC DNA]</scope>
    <source>
        <strain evidence="12">APO3</strain>
    </source>
</reference>
<gene>
    <name evidence="12" type="ORF">H257_06288</name>
</gene>
<evidence type="ECO:0000256" key="4">
    <source>
        <dbReference type="ARBA" id="ARBA00022803"/>
    </source>
</evidence>
<organism evidence="12">
    <name type="scientific">Aphanomyces astaci</name>
    <name type="common">Crayfish plague agent</name>
    <dbReference type="NCBI Taxonomy" id="112090"/>
    <lineage>
        <taxon>Eukaryota</taxon>
        <taxon>Sar</taxon>
        <taxon>Stramenopiles</taxon>
        <taxon>Oomycota</taxon>
        <taxon>Saprolegniomycetes</taxon>
        <taxon>Saprolegniales</taxon>
        <taxon>Verrucalvaceae</taxon>
        <taxon>Aphanomyces</taxon>
    </lineage>
</organism>
<protein>
    <recommendedName>
        <fullName evidence="13">Anaphase-promoting complex subunit 4 WD40 domain-containing protein</fullName>
    </recommendedName>
</protein>
<proteinExistence type="predicted"/>
<dbReference type="InterPro" id="IPR015943">
    <property type="entry name" value="WD40/YVTN_repeat-like_dom_sf"/>
</dbReference>
<keyword evidence="4" id="KW-0802">TPR repeat</keyword>
<dbReference type="InterPro" id="IPR039468">
    <property type="entry name" value="WDR19_WD40_rpt"/>
</dbReference>
<evidence type="ECO:0000256" key="5">
    <source>
        <dbReference type="ARBA" id="ARBA00023069"/>
    </source>
</evidence>
<dbReference type="InterPro" id="IPR036322">
    <property type="entry name" value="WD40_repeat_dom_sf"/>
</dbReference>
<evidence type="ECO:0000259" key="8">
    <source>
        <dbReference type="Pfam" id="PF15911"/>
    </source>
</evidence>
<evidence type="ECO:0000256" key="6">
    <source>
        <dbReference type="ARBA" id="ARBA00023273"/>
    </source>
</evidence>